<protein>
    <submittedName>
        <fullName evidence="2">Uncharacterized protein</fullName>
    </submittedName>
</protein>
<sequence length="159" mass="18085">MRFHLKKYHSDLLEKELAENSGFALSLSSLIQNSSDIPFESPIYPINFGSVKAESSASDNHFGFHENIDDEVGFSIPGNEQFHDNPSDSANYDGKAQLMDILFNTLDNREQNDDNNLQNHFNEHQNEAPILKKRQRTNFVPNSATVFAKRYSIDSNFNA</sequence>
<name>A0AC35F7W8_9BILA</name>
<evidence type="ECO:0000313" key="2">
    <source>
        <dbReference type="WBParaSite" id="PS1159_v2.g14707.t1"/>
    </source>
</evidence>
<dbReference type="Proteomes" id="UP000887580">
    <property type="component" value="Unplaced"/>
</dbReference>
<evidence type="ECO:0000313" key="1">
    <source>
        <dbReference type="Proteomes" id="UP000887580"/>
    </source>
</evidence>
<accession>A0AC35F7W8</accession>
<reference evidence="2" key="1">
    <citation type="submission" date="2022-11" db="UniProtKB">
        <authorList>
            <consortium name="WormBaseParasite"/>
        </authorList>
    </citation>
    <scope>IDENTIFICATION</scope>
</reference>
<proteinExistence type="predicted"/>
<dbReference type="WBParaSite" id="PS1159_v2.g14707.t1">
    <property type="protein sequence ID" value="PS1159_v2.g14707.t1"/>
    <property type="gene ID" value="PS1159_v2.g14707"/>
</dbReference>
<organism evidence="1 2">
    <name type="scientific">Panagrolaimus sp. PS1159</name>
    <dbReference type="NCBI Taxonomy" id="55785"/>
    <lineage>
        <taxon>Eukaryota</taxon>
        <taxon>Metazoa</taxon>
        <taxon>Ecdysozoa</taxon>
        <taxon>Nematoda</taxon>
        <taxon>Chromadorea</taxon>
        <taxon>Rhabditida</taxon>
        <taxon>Tylenchina</taxon>
        <taxon>Panagrolaimomorpha</taxon>
        <taxon>Panagrolaimoidea</taxon>
        <taxon>Panagrolaimidae</taxon>
        <taxon>Panagrolaimus</taxon>
    </lineage>
</organism>